<accession>A0AAD7WFM3</accession>
<dbReference type="Proteomes" id="UP001221898">
    <property type="component" value="Unassembled WGS sequence"/>
</dbReference>
<gene>
    <name evidence="2" type="ORF">AAFF_G00040040</name>
</gene>
<feature type="compositionally biased region" description="Basic and acidic residues" evidence="1">
    <location>
        <begin position="28"/>
        <end position="45"/>
    </location>
</feature>
<proteinExistence type="predicted"/>
<evidence type="ECO:0000313" key="2">
    <source>
        <dbReference type="EMBL" id="KAJ8395053.1"/>
    </source>
</evidence>
<evidence type="ECO:0000256" key="1">
    <source>
        <dbReference type="SAM" id="MobiDB-lite"/>
    </source>
</evidence>
<name>A0AAD7WFM3_9TELE</name>
<keyword evidence="3" id="KW-1185">Reference proteome</keyword>
<sequence length="99" mass="11085">MKAPVRGGIDGAVLARYAQQLRVGAGQRLRDNRPPCASDSKEHPQGRGPAPRPLRKRFPPLLPSVFARVLARLPTEREITQSPVRLFLSERRDGSFLYL</sequence>
<organism evidence="2 3">
    <name type="scientific">Aldrovandia affinis</name>
    <dbReference type="NCBI Taxonomy" id="143900"/>
    <lineage>
        <taxon>Eukaryota</taxon>
        <taxon>Metazoa</taxon>
        <taxon>Chordata</taxon>
        <taxon>Craniata</taxon>
        <taxon>Vertebrata</taxon>
        <taxon>Euteleostomi</taxon>
        <taxon>Actinopterygii</taxon>
        <taxon>Neopterygii</taxon>
        <taxon>Teleostei</taxon>
        <taxon>Notacanthiformes</taxon>
        <taxon>Halosauridae</taxon>
        <taxon>Aldrovandia</taxon>
    </lineage>
</organism>
<comment type="caution">
    <text evidence="2">The sequence shown here is derived from an EMBL/GenBank/DDBJ whole genome shotgun (WGS) entry which is preliminary data.</text>
</comment>
<dbReference type="EMBL" id="JAINUG010000120">
    <property type="protein sequence ID" value="KAJ8395053.1"/>
    <property type="molecule type" value="Genomic_DNA"/>
</dbReference>
<evidence type="ECO:0000313" key="3">
    <source>
        <dbReference type="Proteomes" id="UP001221898"/>
    </source>
</evidence>
<dbReference type="AlphaFoldDB" id="A0AAD7WFM3"/>
<protein>
    <submittedName>
        <fullName evidence="2">Uncharacterized protein</fullName>
    </submittedName>
</protein>
<reference evidence="2" key="1">
    <citation type="journal article" date="2023" name="Science">
        <title>Genome structures resolve the early diversification of teleost fishes.</title>
        <authorList>
            <person name="Parey E."/>
            <person name="Louis A."/>
            <person name="Montfort J."/>
            <person name="Bouchez O."/>
            <person name="Roques C."/>
            <person name="Iampietro C."/>
            <person name="Lluch J."/>
            <person name="Castinel A."/>
            <person name="Donnadieu C."/>
            <person name="Desvignes T."/>
            <person name="Floi Bucao C."/>
            <person name="Jouanno E."/>
            <person name="Wen M."/>
            <person name="Mejri S."/>
            <person name="Dirks R."/>
            <person name="Jansen H."/>
            <person name="Henkel C."/>
            <person name="Chen W.J."/>
            <person name="Zahm M."/>
            <person name="Cabau C."/>
            <person name="Klopp C."/>
            <person name="Thompson A.W."/>
            <person name="Robinson-Rechavi M."/>
            <person name="Braasch I."/>
            <person name="Lecointre G."/>
            <person name="Bobe J."/>
            <person name="Postlethwait J.H."/>
            <person name="Berthelot C."/>
            <person name="Roest Crollius H."/>
            <person name="Guiguen Y."/>
        </authorList>
    </citation>
    <scope>NUCLEOTIDE SEQUENCE</scope>
    <source>
        <strain evidence="2">NC1722</strain>
    </source>
</reference>
<feature type="region of interest" description="Disordered" evidence="1">
    <location>
        <begin position="25"/>
        <end position="57"/>
    </location>
</feature>